<dbReference type="Proteomes" id="UP000316921">
    <property type="component" value="Chromosome"/>
</dbReference>
<keyword evidence="2" id="KW-1185">Reference proteome</keyword>
<reference evidence="1 2" key="1">
    <citation type="submission" date="2019-02" db="EMBL/GenBank/DDBJ databases">
        <title>Deep-cultivation of Planctomycetes and their phenomic and genomic characterization uncovers novel biology.</title>
        <authorList>
            <person name="Wiegand S."/>
            <person name="Jogler M."/>
            <person name="Boedeker C."/>
            <person name="Pinto D."/>
            <person name="Vollmers J."/>
            <person name="Rivas-Marin E."/>
            <person name="Kohn T."/>
            <person name="Peeters S.H."/>
            <person name="Heuer A."/>
            <person name="Rast P."/>
            <person name="Oberbeckmann S."/>
            <person name="Bunk B."/>
            <person name="Jeske O."/>
            <person name="Meyerdierks A."/>
            <person name="Storesund J.E."/>
            <person name="Kallscheuer N."/>
            <person name="Luecker S."/>
            <person name="Lage O.M."/>
            <person name="Pohl T."/>
            <person name="Merkel B.J."/>
            <person name="Hornburger P."/>
            <person name="Mueller R.-W."/>
            <person name="Bruemmer F."/>
            <person name="Labrenz M."/>
            <person name="Spormann A.M."/>
            <person name="Op den Camp H."/>
            <person name="Overmann J."/>
            <person name="Amann R."/>
            <person name="Jetten M.S.M."/>
            <person name="Mascher T."/>
            <person name="Medema M.H."/>
            <person name="Devos D.P."/>
            <person name="Kaster A.-K."/>
            <person name="Ovreas L."/>
            <person name="Rohde M."/>
            <person name="Galperin M.Y."/>
            <person name="Jogler C."/>
        </authorList>
    </citation>
    <scope>NUCLEOTIDE SEQUENCE [LARGE SCALE GENOMIC DNA]</scope>
    <source>
        <strain evidence="1 2">Pla133</strain>
    </source>
</reference>
<organism evidence="1 2">
    <name type="scientific">Engelhardtia mirabilis</name>
    <dbReference type="NCBI Taxonomy" id="2528011"/>
    <lineage>
        <taxon>Bacteria</taxon>
        <taxon>Pseudomonadati</taxon>
        <taxon>Planctomycetota</taxon>
        <taxon>Planctomycetia</taxon>
        <taxon>Planctomycetia incertae sedis</taxon>
        <taxon>Engelhardtia</taxon>
    </lineage>
</organism>
<dbReference type="KEGG" id="pbap:Pla133_34140"/>
<dbReference type="AlphaFoldDB" id="A0A518BMW4"/>
<proteinExistence type="predicted"/>
<accession>A0A518BMW4</accession>
<protein>
    <submittedName>
        <fullName evidence="1">Uncharacterized protein</fullName>
    </submittedName>
</protein>
<dbReference type="EMBL" id="CP036287">
    <property type="protein sequence ID" value="QDU68318.1"/>
    <property type="molecule type" value="Genomic_DNA"/>
</dbReference>
<gene>
    <name evidence="1" type="ORF">Pla133_34140</name>
</gene>
<evidence type="ECO:0000313" key="1">
    <source>
        <dbReference type="EMBL" id="QDU68318.1"/>
    </source>
</evidence>
<name>A0A518BMW4_9BACT</name>
<sequence>MPEGWSRSLSGRREMRRPEWEAGQIGGCPPDPLCPSPASIGGVPDLFLLILIVTALLAATDLVTTLRLGRVLDRQPVQVERPLAPPPRPDAAGAVLFRLAGATTGEWIDLRAQAWEARARWFGDQAFRRKLIRRLIPGGGQAPVPKGRYGQSIERWLLFLAGLAEGARDADAREAIAGVYAPWRGFCIDLCRAVEEVREGLSDREARQLPAPAWFEPLRRLDAAAFPDTAHDFAAHLHDRGLLQRDGDGADA</sequence>
<evidence type="ECO:0000313" key="2">
    <source>
        <dbReference type="Proteomes" id="UP000316921"/>
    </source>
</evidence>